<feature type="chain" id="PRO_5013109984" evidence="1">
    <location>
        <begin position="21"/>
        <end position="289"/>
    </location>
</feature>
<dbReference type="Gene3D" id="3.40.50.1820">
    <property type="entry name" value="alpha/beta hydrolase"/>
    <property type="match status" value="1"/>
</dbReference>
<sequence>MKPVFFSLFILLLITCSSQAQPPQKLRHFLQAGPSPAGSIPYGANPKVGRYASAGDARIYYEVYGKGKPVVILHGGIFGSPYEMHQFIDSLKKGYQVIAVSTCGHGKSELGTEPITYEQKASDVLAVINAVTKDSAIILGFSDGAYTGYKLASQYPGQVQKLIAIGAAEIRPGVRDFTFDARKGIALDTLYWKQQFKLMPQPERLQEMFTMLGSMYSRLTLDSNFFVTIKCPVLVMAGDRDASNPIQRVVNTAQMIPNSQVGIIPNTTHGVFLENFQAVWACVVPFLKQ</sequence>
<dbReference type="SUPFAM" id="SSF53474">
    <property type="entry name" value="alpha/beta-Hydrolases"/>
    <property type="match status" value="1"/>
</dbReference>
<gene>
    <name evidence="3" type="ORF">SAMN05444008_101207</name>
</gene>
<dbReference type="InterPro" id="IPR000073">
    <property type="entry name" value="AB_hydrolase_1"/>
</dbReference>
<organism evidence="3 4">
    <name type="scientific">Cnuella takakiae</name>
    <dbReference type="NCBI Taxonomy" id="1302690"/>
    <lineage>
        <taxon>Bacteria</taxon>
        <taxon>Pseudomonadati</taxon>
        <taxon>Bacteroidota</taxon>
        <taxon>Chitinophagia</taxon>
        <taxon>Chitinophagales</taxon>
        <taxon>Chitinophagaceae</taxon>
        <taxon>Cnuella</taxon>
    </lineage>
</organism>
<reference evidence="3 4" key="1">
    <citation type="submission" date="2016-11" db="EMBL/GenBank/DDBJ databases">
        <authorList>
            <person name="Jaros S."/>
            <person name="Januszkiewicz K."/>
            <person name="Wedrychowicz H."/>
        </authorList>
    </citation>
    <scope>NUCLEOTIDE SEQUENCE [LARGE SCALE GENOMIC DNA]</scope>
    <source>
        <strain evidence="3 4">DSM 26897</strain>
    </source>
</reference>
<dbReference type="InterPro" id="IPR050471">
    <property type="entry name" value="AB_hydrolase"/>
</dbReference>
<name>A0A1M4SR80_9BACT</name>
<dbReference type="InterPro" id="IPR029058">
    <property type="entry name" value="AB_hydrolase_fold"/>
</dbReference>
<dbReference type="RefSeq" id="WP_073039144.1">
    <property type="nucleotide sequence ID" value="NZ_FQUO01000001.1"/>
</dbReference>
<dbReference type="STRING" id="1302690.BUE76_00595"/>
<evidence type="ECO:0000256" key="1">
    <source>
        <dbReference type="SAM" id="SignalP"/>
    </source>
</evidence>
<dbReference type="Pfam" id="PF00561">
    <property type="entry name" value="Abhydrolase_1"/>
    <property type="match status" value="1"/>
</dbReference>
<keyword evidence="1" id="KW-0732">Signal</keyword>
<dbReference type="PANTHER" id="PTHR43433">
    <property type="entry name" value="HYDROLASE, ALPHA/BETA FOLD FAMILY PROTEIN"/>
    <property type="match status" value="1"/>
</dbReference>
<evidence type="ECO:0000313" key="4">
    <source>
        <dbReference type="Proteomes" id="UP000184368"/>
    </source>
</evidence>
<dbReference type="PANTHER" id="PTHR43433:SF5">
    <property type="entry name" value="AB HYDROLASE-1 DOMAIN-CONTAINING PROTEIN"/>
    <property type="match status" value="1"/>
</dbReference>
<evidence type="ECO:0000259" key="2">
    <source>
        <dbReference type="Pfam" id="PF00561"/>
    </source>
</evidence>
<keyword evidence="4" id="KW-1185">Reference proteome</keyword>
<dbReference type="Proteomes" id="UP000184368">
    <property type="component" value="Unassembled WGS sequence"/>
</dbReference>
<evidence type="ECO:0000313" key="3">
    <source>
        <dbReference type="EMBL" id="SHE34681.1"/>
    </source>
</evidence>
<dbReference type="AlphaFoldDB" id="A0A1M4SR80"/>
<feature type="domain" description="AB hydrolase-1" evidence="2">
    <location>
        <begin position="69"/>
        <end position="195"/>
    </location>
</feature>
<dbReference type="OrthoDB" id="2247630at2"/>
<accession>A0A1M4SR80</accession>
<feature type="signal peptide" evidence="1">
    <location>
        <begin position="1"/>
        <end position="20"/>
    </location>
</feature>
<dbReference type="EMBL" id="FQUO01000001">
    <property type="protein sequence ID" value="SHE34681.1"/>
    <property type="molecule type" value="Genomic_DNA"/>
</dbReference>
<proteinExistence type="predicted"/>
<protein>
    <submittedName>
        <fullName evidence="3">Pimeloyl-ACP methyl ester carboxylesterase</fullName>
    </submittedName>
</protein>